<keyword evidence="2" id="KW-1185">Reference proteome</keyword>
<dbReference type="RefSeq" id="WP_378109686.1">
    <property type="nucleotide sequence ID" value="NZ_JBHSNC010000001.1"/>
</dbReference>
<protein>
    <submittedName>
        <fullName evidence="1">Uncharacterized protein</fullName>
    </submittedName>
</protein>
<comment type="caution">
    <text evidence="1">The sequence shown here is derived from an EMBL/GenBank/DDBJ whole genome shotgun (WGS) entry which is preliminary data.</text>
</comment>
<proteinExistence type="predicted"/>
<accession>A0ABW0QS98</accession>
<evidence type="ECO:0000313" key="1">
    <source>
        <dbReference type="EMBL" id="MFC5527881.1"/>
    </source>
</evidence>
<reference evidence="2" key="1">
    <citation type="journal article" date="2019" name="Int. J. Syst. Evol. Microbiol.">
        <title>The Global Catalogue of Microorganisms (GCM) 10K type strain sequencing project: providing services to taxonomists for standard genome sequencing and annotation.</title>
        <authorList>
            <consortium name="The Broad Institute Genomics Platform"/>
            <consortium name="The Broad Institute Genome Sequencing Center for Infectious Disease"/>
            <person name="Wu L."/>
            <person name="Ma J."/>
        </authorList>
    </citation>
    <scope>NUCLEOTIDE SEQUENCE [LARGE SCALE GENOMIC DNA]</scope>
    <source>
        <strain evidence="2">CGMCC 1.18578</strain>
    </source>
</reference>
<evidence type="ECO:0000313" key="2">
    <source>
        <dbReference type="Proteomes" id="UP001596108"/>
    </source>
</evidence>
<dbReference type="Proteomes" id="UP001596108">
    <property type="component" value="Unassembled WGS sequence"/>
</dbReference>
<name>A0ABW0QS98_9BACL</name>
<organism evidence="1 2">
    <name type="scientific">Cohnella yongneupensis</name>
    <dbReference type="NCBI Taxonomy" id="425006"/>
    <lineage>
        <taxon>Bacteria</taxon>
        <taxon>Bacillati</taxon>
        <taxon>Bacillota</taxon>
        <taxon>Bacilli</taxon>
        <taxon>Bacillales</taxon>
        <taxon>Paenibacillaceae</taxon>
        <taxon>Cohnella</taxon>
    </lineage>
</organism>
<dbReference type="EMBL" id="JBHSNC010000001">
    <property type="protein sequence ID" value="MFC5527881.1"/>
    <property type="molecule type" value="Genomic_DNA"/>
</dbReference>
<gene>
    <name evidence="1" type="ORF">ACFPQ4_00180</name>
</gene>
<sequence length="274" mass="30459">MDADMKPVIETIVKELLERIKRESAKPRKVLYIFCDSTAHEAYTDHFITLKNAGICHDILFLDGETSSWLGMHKLECGGPGRIIASDEFAPAPLEVPHEYDGIVIPEIDLDNAARIALGMKGTIKSEIAFAALATGKFVLVGDESSGLKRADRRTLRTISLPQPYRNLFDYYKQELRMYGVAFGPQRSLAQMAIERCGIKPDSPHVITEPIQPDNTGNMLTFEGKLVSADWLTGHLRKPHTYSKLTVPNGTLLSPLARDILKENQIELEITGKG</sequence>